<proteinExistence type="predicted"/>
<protein>
    <recommendedName>
        <fullName evidence="5">Sensor domain-containing protein</fullName>
    </recommendedName>
</protein>
<keyword evidence="2" id="KW-0732">Signal</keyword>
<keyword evidence="4" id="KW-1185">Reference proteome</keyword>
<feature type="region of interest" description="Disordered" evidence="1">
    <location>
        <begin position="30"/>
        <end position="59"/>
    </location>
</feature>
<name>A0ABP9LA98_9ACTN</name>
<reference evidence="4" key="1">
    <citation type="journal article" date="2019" name="Int. J. Syst. Evol. Microbiol.">
        <title>The Global Catalogue of Microorganisms (GCM) 10K type strain sequencing project: providing services to taxonomists for standard genome sequencing and annotation.</title>
        <authorList>
            <consortium name="The Broad Institute Genomics Platform"/>
            <consortium name="The Broad Institute Genome Sequencing Center for Infectious Disease"/>
            <person name="Wu L."/>
            <person name="Ma J."/>
        </authorList>
    </citation>
    <scope>NUCLEOTIDE SEQUENCE [LARGE SCALE GENOMIC DNA]</scope>
    <source>
        <strain evidence="4">JCM 18410</strain>
    </source>
</reference>
<gene>
    <name evidence="3" type="ORF">GCM10023336_58620</name>
</gene>
<sequence length="263" mass="26834">MGSGMSPSRGSRSLVAVAAGAVLALAGGCASGGDDTADKSVSSSPALSPKPSTTEEQPLTTAELAAALPRQGALPGYSVNGAPETRTGAEKSDHSVRSAACQPLEDARSGVFADSAAGARVPISALKFAPPTEILTFTSYRPRGAAAHLASLTTALDACPSFSMPSRYGDRLSVDVARAEDQVPAGDASISFRMHWVTTVNGFTSDTYVLVTTIRSGEATLTDVADTGAGGQLSDAKKRSFLPQPDGRLLKSQVDALGRAQHA</sequence>
<feature type="region of interest" description="Disordered" evidence="1">
    <location>
        <begin position="73"/>
        <end position="100"/>
    </location>
</feature>
<evidence type="ECO:0000313" key="3">
    <source>
        <dbReference type="EMBL" id="GAA5072107.1"/>
    </source>
</evidence>
<evidence type="ECO:0000313" key="4">
    <source>
        <dbReference type="Proteomes" id="UP001500124"/>
    </source>
</evidence>
<feature type="signal peptide" evidence="2">
    <location>
        <begin position="1"/>
        <end position="26"/>
    </location>
</feature>
<feature type="compositionally biased region" description="Polar residues" evidence="1">
    <location>
        <begin position="39"/>
        <end position="52"/>
    </location>
</feature>
<evidence type="ECO:0000256" key="1">
    <source>
        <dbReference type="SAM" id="MobiDB-lite"/>
    </source>
</evidence>
<organism evidence="3 4">
    <name type="scientific">Streptomyces similanensis</name>
    <dbReference type="NCBI Taxonomy" id="1274988"/>
    <lineage>
        <taxon>Bacteria</taxon>
        <taxon>Bacillati</taxon>
        <taxon>Actinomycetota</taxon>
        <taxon>Actinomycetes</taxon>
        <taxon>Kitasatosporales</taxon>
        <taxon>Streptomycetaceae</taxon>
        <taxon>Streptomyces</taxon>
    </lineage>
</organism>
<comment type="caution">
    <text evidence="3">The sequence shown here is derived from an EMBL/GenBank/DDBJ whole genome shotgun (WGS) entry which is preliminary data.</text>
</comment>
<evidence type="ECO:0008006" key="5">
    <source>
        <dbReference type="Google" id="ProtNLM"/>
    </source>
</evidence>
<evidence type="ECO:0000256" key="2">
    <source>
        <dbReference type="SAM" id="SignalP"/>
    </source>
</evidence>
<dbReference type="Proteomes" id="UP001500124">
    <property type="component" value="Unassembled WGS sequence"/>
</dbReference>
<dbReference type="EMBL" id="BAABKC010000095">
    <property type="protein sequence ID" value="GAA5072107.1"/>
    <property type="molecule type" value="Genomic_DNA"/>
</dbReference>
<feature type="chain" id="PRO_5045203731" description="Sensor domain-containing protein" evidence="2">
    <location>
        <begin position="27"/>
        <end position="263"/>
    </location>
</feature>
<feature type="compositionally biased region" description="Basic and acidic residues" evidence="1">
    <location>
        <begin position="87"/>
        <end position="96"/>
    </location>
</feature>
<accession>A0ABP9LA98</accession>